<evidence type="ECO:0008006" key="4">
    <source>
        <dbReference type="Google" id="ProtNLM"/>
    </source>
</evidence>
<dbReference type="OrthoDB" id="2676051at2"/>
<keyword evidence="3" id="KW-1185">Reference proteome</keyword>
<dbReference type="InterPro" id="IPR011990">
    <property type="entry name" value="TPR-like_helical_dom_sf"/>
</dbReference>
<evidence type="ECO:0000313" key="2">
    <source>
        <dbReference type="EMBL" id="KQL54322.1"/>
    </source>
</evidence>
<organism evidence="2 3">
    <name type="scientific">Heyndrickxia shackletonii</name>
    <dbReference type="NCBI Taxonomy" id="157838"/>
    <lineage>
        <taxon>Bacteria</taxon>
        <taxon>Bacillati</taxon>
        <taxon>Bacillota</taxon>
        <taxon>Bacilli</taxon>
        <taxon>Bacillales</taxon>
        <taxon>Bacillaceae</taxon>
        <taxon>Heyndrickxia</taxon>
    </lineage>
</organism>
<name>A0A0Q3WYL2_9BACI</name>
<evidence type="ECO:0000256" key="1">
    <source>
        <dbReference type="PROSITE-ProRule" id="PRU00339"/>
    </source>
</evidence>
<dbReference type="Gene3D" id="1.25.40.10">
    <property type="entry name" value="Tetratricopeptide repeat domain"/>
    <property type="match status" value="1"/>
</dbReference>
<feature type="repeat" description="TPR" evidence="1">
    <location>
        <begin position="396"/>
        <end position="429"/>
    </location>
</feature>
<protein>
    <recommendedName>
        <fullName evidence="4">Tetratricopeptide repeat protein</fullName>
    </recommendedName>
</protein>
<accession>A0A0Q3WYL2</accession>
<comment type="caution">
    <text evidence="2">The sequence shown here is derived from an EMBL/GenBank/DDBJ whole genome shotgun (WGS) entry which is preliminary data.</text>
</comment>
<dbReference type="InterPro" id="IPR019734">
    <property type="entry name" value="TPR_rpt"/>
</dbReference>
<dbReference type="PROSITE" id="PS50005">
    <property type="entry name" value="TPR"/>
    <property type="match status" value="1"/>
</dbReference>
<sequence length="463" mass="55477">MQTNQLVILDHHKTIRLTVERMAIYLQSKIIEAYDQDQQVYYVFFYKDHYLTAAKTTKLIRHSHIEYAFKKGIIIPANHPLVETVISSNQIYKKRTFQQVIDKMEKILTPHELANLATLFVSFIPKKKIFTYIQNLYYEHRRNGQMFLSYRIIRILMDFTPTHSFVKELSNHLDFIKYAKLYQQQADILFSKDPIFAEKLLYSTIEEKDHFHRLSALLEQQSRWTDIIAIHIRYISINQKSLPTLLLLLEEHFQDDQMVQVLEALNEQVPNITEVQQTLLKKYFYLRDTEKILNLLSSQNLTLNEMQTMEFIKLLEEFNFEVHHDHLEKLHLFFIPFFKINPKEAVDFLQKWVIQLLTNGYDISTIKIMLQSLRKVKEAVPILMKIEKMHSLTDDPDQQLLLGQLYYQFKQYEQAIECFSWEMELKNVDPKPVQWLSKIYNELGMKQEYLAYQQLCIDMQKRA</sequence>
<dbReference type="AlphaFoldDB" id="A0A0Q3WYL2"/>
<dbReference type="SUPFAM" id="SSF81901">
    <property type="entry name" value="HCP-like"/>
    <property type="match status" value="1"/>
</dbReference>
<dbReference type="PATRIC" id="fig|157838.3.peg.2892"/>
<dbReference type="STRING" id="157838.AN964_13025"/>
<dbReference type="EMBL" id="LJJC01000004">
    <property type="protein sequence ID" value="KQL54322.1"/>
    <property type="molecule type" value="Genomic_DNA"/>
</dbReference>
<reference evidence="2 3" key="1">
    <citation type="submission" date="2015-09" db="EMBL/GenBank/DDBJ databases">
        <title>Genome sequencing project for genomic taxonomy and phylogenomics of Bacillus-like bacteria.</title>
        <authorList>
            <person name="Liu B."/>
            <person name="Wang J."/>
            <person name="Zhu Y."/>
            <person name="Liu G."/>
            <person name="Chen Q."/>
            <person name="Chen Z."/>
            <person name="Lan J."/>
            <person name="Che J."/>
            <person name="Ge C."/>
            <person name="Shi H."/>
            <person name="Pan Z."/>
            <person name="Liu X."/>
        </authorList>
    </citation>
    <scope>NUCLEOTIDE SEQUENCE [LARGE SCALE GENOMIC DNA]</scope>
    <source>
        <strain evidence="2 3">LMG 18435</strain>
    </source>
</reference>
<dbReference type="Proteomes" id="UP000051888">
    <property type="component" value="Unassembled WGS sequence"/>
</dbReference>
<dbReference type="RefSeq" id="WP_055740092.1">
    <property type="nucleotide sequence ID" value="NZ_JAAIWL010000034.1"/>
</dbReference>
<keyword evidence="1" id="KW-0802">TPR repeat</keyword>
<gene>
    <name evidence="2" type="ORF">AN964_13025</name>
</gene>
<proteinExistence type="predicted"/>
<evidence type="ECO:0000313" key="3">
    <source>
        <dbReference type="Proteomes" id="UP000051888"/>
    </source>
</evidence>